<keyword evidence="5" id="KW-1185">Reference proteome</keyword>
<evidence type="ECO:0000313" key="4">
    <source>
        <dbReference type="EMBL" id="KAK9733586.1"/>
    </source>
</evidence>
<reference evidence="4 5" key="1">
    <citation type="submission" date="2024-03" db="EMBL/GenBank/DDBJ databases">
        <title>WGS assembly of Saponaria officinalis var. Norfolk2.</title>
        <authorList>
            <person name="Jenkins J."/>
            <person name="Shu S."/>
            <person name="Grimwood J."/>
            <person name="Barry K."/>
            <person name="Goodstein D."/>
            <person name="Schmutz J."/>
            <person name="Leebens-Mack J."/>
            <person name="Osbourn A."/>
        </authorList>
    </citation>
    <scope>NUCLEOTIDE SEQUENCE [LARGE SCALE GENOMIC DNA]</scope>
    <source>
        <strain evidence="5">cv. Norfolk2</strain>
        <strain evidence="4">JIC</strain>
        <tissue evidence="4">Leaf</tissue>
    </source>
</reference>
<protein>
    <recommendedName>
        <fullName evidence="6">Pentatricopeptide repeat-containing protein</fullName>
    </recommendedName>
</protein>
<dbReference type="EMBL" id="JBDFQZ010000004">
    <property type="protein sequence ID" value="KAK9733587.1"/>
    <property type="molecule type" value="Genomic_DNA"/>
</dbReference>
<sequence>MRHQWRNLLRYSSYLGSIPQKPYSKIASFHQINPNFYSCTSNSSLLSLNSSYSWPNSMNFLLGLFSPHDSEAFKCSREDLVIKVSFLKDELLKYRDDPENVDRVLCDLGSPLFACYVDGSAFVELLKQLHKFPLLAIEVFNWRRKNADFTCPISPEEYAKGIRVAGRAKDVGFALELFTEAFNNRCRTPSTYNALMSAYMVNGMAEKCQLLFREFKKEQHCTPNIITYNILISVFGRLMLVDHMEATVQEIYDSRLIPNAFTFNNLIAGYVTAWMWDRMENTYLTMKETSFGPNIDTYKLMVRGYAHSGNLEKMEEMYELLKEHSCEEDVVLVNTMIAAYCKSSCPNKIEMIDRLLKLTPESEHRSWLTVTLIRVYAEEKLLDRLEYIIDVAFKNNAVVTSKNVMREIITAYYQHDAVDKLSSFVKRAERAGWRQCRSLYHCKMVMYSSKGRLEEMENVLDEMEKLDINPRTKKSLFILCTAYSKWGPKCKLEQLVALMWKRGYNIHWDKVPL</sequence>
<accession>A0AAW1LJU9</accession>
<evidence type="ECO:0000256" key="3">
    <source>
        <dbReference type="PROSITE-ProRule" id="PRU00708"/>
    </source>
</evidence>
<dbReference type="EMBL" id="JBDFQZ010000004">
    <property type="protein sequence ID" value="KAK9733586.1"/>
    <property type="molecule type" value="Genomic_DNA"/>
</dbReference>
<dbReference type="PROSITE" id="PS51375">
    <property type="entry name" value="PPR"/>
    <property type="match status" value="3"/>
</dbReference>
<evidence type="ECO:0000256" key="2">
    <source>
        <dbReference type="ARBA" id="ARBA00022737"/>
    </source>
</evidence>
<dbReference type="InterPro" id="IPR044179">
    <property type="entry name" value="PPR5-like"/>
</dbReference>
<proteinExistence type="inferred from homology"/>
<dbReference type="EMBL" id="JBDFQZ010000004">
    <property type="protein sequence ID" value="KAK9733584.1"/>
    <property type="molecule type" value="Genomic_DNA"/>
</dbReference>
<dbReference type="Pfam" id="PF13041">
    <property type="entry name" value="PPR_2"/>
    <property type="match status" value="2"/>
</dbReference>
<evidence type="ECO:0000256" key="1">
    <source>
        <dbReference type="ARBA" id="ARBA00007626"/>
    </source>
</evidence>
<feature type="repeat" description="PPR" evidence="3">
    <location>
        <begin position="294"/>
        <end position="328"/>
    </location>
</feature>
<dbReference type="AlphaFoldDB" id="A0AAW1LJU9"/>
<dbReference type="Proteomes" id="UP001443914">
    <property type="component" value="Unassembled WGS sequence"/>
</dbReference>
<organism evidence="4 5">
    <name type="scientific">Saponaria officinalis</name>
    <name type="common">Common soapwort</name>
    <name type="synonym">Lychnis saponaria</name>
    <dbReference type="NCBI Taxonomy" id="3572"/>
    <lineage>
        <taxon>Eukaryota</taxon>
        <taxon>Viridiplantae</taxon>
        <taxon>Streptophyta</taxon>
        <taxon>Embryophyta</taxon>
        <taxon>Tracheophyta</taxon>
        <taxon>Spermatophyta</taxon>
        <taxon>Magnoliopsida</taxon>
        <taxon>eudicotyledons</taxon>
        <taxon>Gunneridae</taxon>
        <taxon>Pentapetalae</taxon>
        <taxon>Caryophyllales</taxon>
        <taxon>Caryophyllaceae</taxon>
        <taxon>Caryophylleae</taxon>
        <taxon>Saponaria</taxon>
    </lineage>
</organism>
<dbReference type="InterPro" id="IPR002885">
    <property type="entry name" value="PPR_rpt"/>
</dbReference>
<name>A0AAW1LJU9_SAPOF</name>
<dbReference type="PANTHER" id="PTHR47874:SF1">
    <property type="entry name" value="OS05G0407900 PROTEIN"/>
    <property type="match status" value="1"/>
</dbReference>
<evidence type="ECO:0000313" key="5">
    <source>
        <dbReference type="Proteomes" id="UP001443914"/>
    </source>
</evidence>
<feature type="repeat" description="PPR" evidence="3">
    <location>
        <begin position="259"/>
        <end position="293"/>
    </location>
</feature>
<dbReference type="Pfam" id="PF01535">
    <property type="entry name" value="PPR"/>
    <property type="match status" value="2"/>
</dbReference>
<dbReference type="NCBIfam" id="TIGR00756">
    <property type="entry name" value="PPR"/>
    <property type="match status" value="2"/>
</dbReference>
<gene>
    <name evidence="4" type="ORF">RND81_04G076800</name>
</gene>
<dbReference type="GO" id="GO:0003729">
    <property type="term" value="F:mRNA binding"/>
    <property type="evidence" value="ECO:0007669"/>
    <property type="project" value="InterPro"/>
</dbReference>
<evidence type="ECO:0008006" key="6">
    <source>
        <dbReference type="Google" id="ProtNLM"/>
    </source>
</evidence>
<comment type="caution">
    <text evidence="4">The sequence shown here is derived from an EMBL/GenBank/DDBJ whole genome shotgun (WGS) entry which is preliminary data.</text>
</comment>
<keyword evidence="2" id="KW-0677">Repeat</keyword>
<feature type="repeat" description="PPR" evidence="3">
    <location>
        <begin position="188"/>
        <end position="222"/>
    </location>
</feature>
<dbReference type="PANTHER" id="PTHR47874">
    <property type="entry name" value="EXPRESSED PROTEIN"/>
    <property type="match status" value="1"/>
</dbReference>
<dbReference type="EMBL" id="JBDFQZ010000004">
    <property type="protein sequence ID" value="KAK9733585.1"/>
    <property type="molecule type" value="Genomic_DNA"/>
</dbReference>
<dbReference type="Gene3D" id="1.25.40.10">
    <property type="entry name" value="Tetratricopeptide repeat domain"/>
    <property type="match status" value="3"/>
</dbReference>
<comment type="similarity">
    <text evidence="1">Belongs to the PPR family. P subfamily.</text>
</comment>
<dbReference type="InterPro" id="IPR011990">
    <property type="entry name" value="TPR-like_helical_dom_sf"/>
</dbReference>